<feature type="domain" description="Trichohyalin-plectin-homology" evidence="4">
    <location>
        <begin position="131"/>
        <end position="475"/>
    </location>
</feature>
<dbReference type="PANTHER" id="PTHR28663:SF1">
    <property type="entry name" value="CILIA- AND FLAGELLA- ASSOCIATED PROTEIN 210"/>
    <property type="match status" value="1"/>
</dbReference>
<evidence type="ECO:0000313" key="5">
    <source>
        <dbReference type="Ensembl" id="ENSCSEP00000018046.1"/>
    </source>
</evidence>
<evidence type="ECO:0000313" key="6">
    <source>
        <dbReference type="Proteomes" id="UP000265120"/>
    </source>
</evidence>
<dbReference type="GeneTree" id="ENSGT00940000165303"/>
<evidence type="ECO:0000259" key="4">
    <source>
        <dbReference type="Pfam" id="PF13868"/>
    </source>
</evidence>
<dbReference type="FunCoup" id="A0A3P8VXH9">
    <property type="interactions" value="180"/>
</dbReference>
<proteinExistence type="predicted"/>
<dbReference type="OMA" id="EMHFRSQ"/>
<reference evidence="5 6" key="1">
    <citation type="journal article" date="2014" name="Nat. Genet.">
        <title>Whole-genome sequence of a flatfish provides insights into ZW sex chromosome evolution and adaptation to a benthic lifestyle.</title>
        <authorList>
            <person name="Chen S."/>
            <person name="Zhang G."/>
            <person name="Shao C."/>
            <person name="Huang Q."/>
            <person name="Liu G."/>
            <person name="Zhang P."/>
            <person name="Song W."/>
            <person name="An N."/>
            <person name="Chalopin D."/>
            <person name="Volff J.N."/>
            <person name="Hong Y."/>
            <person name="Li Q."/>
            <person name="Sha Z."/>
            <person name="Zhou H."/>
            <person name="Xie M."/>
            <person name="Yu Q."/>
            <person name="Liu Y."/>
            <person name="Xiang H."/>
            <person name="Wang N."/>
            <person name="Wu K."/>
            <person name="Yang C."/>
            <person name="Zhou Q."/>
            <person name="Liao X."/>
            <person name="Yang L."/>
            <person name="Hu Q."/>
            <person name="Zhang J."/>
            <person name="Meng L."/>
            <person name="Jin L."/>
            <person name="Tian Y."/>
            <person name="Lian J."/>
            <person name="Yang J."/>
            <person name="Miao G."/>
            <person name="Liu S."/>
            <person name="Liang Z."/>
            <person name="Yan F."/>
            <person name="Li Y."/>
            <person name="Sun B."/>
            <person name="Zhang H."/>
            <person name="Zhang J."/>
            <person name="Zhu Y."/>
            <person name="Du M."/>
            <person name="Zhao Y."/>
            <person name="Schartl M."/>
            <person name="Tang Q."/>
            <person name="Wang J."/>
        </authorList>
    </citation>
    <scope>NUCLEOTIDE SEQUENCE</scope>
</reference>
<feature type="compositionally biased region" description="Basic residues" evidence="3">
    <location>
        <begin position="1"/>
        <end position="12"/>
    </location>
</feature>
<protein>
    <submittedName>
        <fullName evidence="5">Cilia and flagella associated protein 210</fullName>
    </submittedName>
</protein>
<dbReference type="OrthoDB" id="331765at2759"/>
<dbReference type="STRING" id="244447.ENSCSEP00000018046"/>
<accession>A0A3P8VXH9</accession>
<dbReference type="PANTHER" id="PTHR28663">
    <property type="entry name" value="COILED-COIL DOMAIN-CONTAINING PROTEIN 173"/>
    <property type="match status" value="1"/>
</dbReference>
<dbReference type="Proteomes" id="UP000265120">
    <property type="component" value="Chromosome 16"/>
</dbReference>
<dbReference type="InterPro" id="IPR039986">
    <property type="entry name" value="CFAP210"/>
</dbReference>
<keyword evidence="1 2" id="KW-0175">Coiled coil</keyword>
<dbReference type="GeneID" id="103392109"/>
<reference evidence="5" key="2">
    <citation type="submission" date="2025-08" db="UniProtKB">
        <authorList>
            <consortium name="Ensembl"/>
        </authorList>
    </citation>
    <scope>IDENTIFICATION</scope>
</reference>
<dbReference type="CTD" id="129881"/>
<keyword evidence="6" id="KW-1185">Reference proteome</keyword>
<dbReference type="AlphaFoldDB" id="A0A3P8VXH9"/>
<sequence length="547" mass="64595">MTMLIHHGRRSGSSKSAEETSKLFQAPDLLQVKVLPRAEWLRIQDELNKVNKDKESIREAAKQREALHRQSKEVVKKWSNTIAGQRQKKLEAKNIREQVEEERRKQTDIEEAKYQEEKRKEVIEKAKSQLYYQTDRVRGLHSALLLTEVLKEREAQIELKERIKSSSKNVDKEYITVAKARDDEALRKDEEKKLEKKSERKAVAEAQKKQITQIDLTREQQKMETRNDAEKIQHLQALYQWEQKLEEEKLTEQKRNLMQAHLEHISNRNLIKSEKAKKQEEEDEKRKLFLSTKQKMMKMRKDKEAEIIRELQRHRERIMDRLTASQQEQTVSEEQRIAKAVAEQEAKRQRQWREEEERRAGMLKSITAHREMMRQEKEQRDKEMQQNAREMLHAIQEADRIFSDKQKLKSQKIREEHRKLQDFNATQMAARIARQQQLKKEDLGFEVKNRDLVAEEEKHFQQYSRHVISAAAEVQRNIIPLCKAAREGIGGGHGPVFGGLRPSYLVQDCSGAQMPTYVSTHTQNIKTLHDVSDIQGAKKRLGFIWAL</sequence>
<name>A0A3P8VXH9_CYNSE</name>
<feature type="coiled-coil region" evidence="2">
    <location>
        <begin position="180"/>
        <end position="214"/>
    </location>
</feature>
<dbReference type="GO" id="GO:0005879">
    <property type="term" value="C:axonemal microtubule"/>
    <property type="evidence" value="ECO:0007669"/>
    <property type="project" value="TreeGrafter"/>
</dbReference>
<evidence type="ECO:0000256" key="2">
    <source>
        <dbReference type="SAM" id="Coils"/>
    </source>
</evidence>
<dbReference type="KEGG" id="csem:103392109"/>
<dbReference type="InterPro" id="IPR043597">
    <property type="entry name" value="TPH_dom"/>
</dbReference>
<dbReference type="RefSeq" id="XP_008326871.1">
    <property type="nucleotide sequence ID" value="XM_008328649.3"/>
</dbReference>
<organism evidence="5 6">
    <name type="scientific">Cynoglossus semilaevis</name>
    <name type="common">Tongue sole</name>
    <dbReference type="NCBI Taxonomy" id="244447"/>
    <lineage>
        <taxon>Eukaryota</taxon>
        <taxon>Metazoa</taxon>
        <taxon>Chordata</taxon>
        <taxon>Craniata</taxon>
        <taxon>Vertebrata</taxon>
        <taxon>Euteleostomi</taxon>
        <taxon>Actinopterygii</taxon>
        <taxon>Neopterygii</taxon>
        <taxon>Teleostei</taxon>
        <taxon>Neoteleostei</taxon>
        <taxon>Acanthomorphata</taxon>
        <taxon>Carangaria</taxon>
        <taxon>Pleuronectiformes</taxon>
        <taxon>Pleuronectoidei</taxon>
        <taxon>Cynoglossidae</taxon>
        <taxon>Cynoglossinae</taxon>
        <taxon>Cynoglossus</taxon>
    </lineage>
</organism>
<dbReference type="Ensembl" id="ENSCSET00000018268.1">
    <property type="protein sequence ID" value="ENSCSEP00000018046.1"/>
    <property type="gene ID" value="ENSCSEG00000011576.1"/>
</dbReference>
<dbReference type="Pfam" id="PF13868">
    <property type="entry name" value="TPH"/>
    <property type="match status" value="1"/>
</dbReference>
<evidence type="ECO:0000256" key="1">
    <source>
        <dbReference type="ARBA" id="ARBA00023054"/>
    </source>
</evidence>
<feature type="region of interest" description="Disordered" evidence="3">
    <location>
        <begin position="1"/>
        <end position="20"/>
    </location>
</feature>
<evidence type="ECO:0000256" key="3">
    <source>
        <dbReference type="SAM" id="MobiDB-lite"/>
    </source>
</evidence>
<reference evidence="5" key="3">
    <citation type="submission" date="2025-09" db="UniProtKB">
        <authorList>
            <consortium name="Ensembl"/>
        </authorList>
    </citation>
    <scope>IDENTIFICATION</scope>
</reference>
<dbReference type="InParanoid" id="A0A3P8VXH9"/>
<feature type="coiled-coil region" evidence="2">
    <location>
        <begin position="50"/>
        <end position="112"/>
    </location>
</feature>